<gene>
    <name evidence="2" type="ORF">ATO9_05295</name>
</gene>
<evidence type="ECO:0000313" key="3">
    <source>
        <dbReference type="Proteomes" id="UP000030004"/>
    </source>
</evidence>
<dbReference type="SUPFAM" id="SSF52540">
    <property type="entry name" value="P-loop containing nucleoside triphosphate hydrolases"/>
    <property type="match status" value="1"/>
</dbReference>
<dbReference type="AlphaFoldDB" id="A0A0A0EGL5"/>
<dbReference type="GO" id="GO:0008476">
    <property type="term" value="F:protein-tyrosine sulfotransferase activity"/>
    <property type="evidence" value="ECO:0007669"/>
    <property type="project" value="InterPro"/>
</dbReference>
<dbReference type="OrthoDB" id="9800698at2"/>
<dbReference type="Proteomes" id="UP000030004">
    <property type="component" value="Unassembled WGS sequence"/>
</dbReference>
<keyword evidence="3" id="KW-1185">Reference proteome</keyword>
<evidence type="ECO:0000313" key="2">
    <source>
        <dbReference type="EMBL" id="KGM49440.1"/>
    </source>
</evidence>
<proteinExistence type="predicted"/>
<sequence>MHSQSDYNRLNLLSRRAEEVMNQGDFDAARRFATEMFSLDPNNLAGFLVYTNSGRMSADDPVTQRLLAIGDGKALDRPIRTMILFLQGKALDDLGDHKAAFDKFVLANSTYRGQTDHKATRKRVTQVLRNPPAHRDPLPPTKPRMVFVLGMPRSGTSLTTQILSAHSGIVSVGEQTSLALAVNKPRGIPNPQTVAAFATADLEQMRQDYFKRLPQDAVAQGLEGKILVDKLPGNYWSAFAIPILFPDALIIHSHRDKLASCWSCFRNHFGTGHDYAYDFKDTLSQYDLHLKLCETWKTYAAPGQWIDMQFEDVVGRTRETIEPVLNKLGLDWEEACLNPSAAKTEMNTISRWQVRQGIKPSIAQAWKVYEPLIRAKWNVRG</sequence>
<dbReference type="Pfam" id="PF13469">
    <property type="entry name" value="Sulfotransfer_3"/>
    <property type="match status" value="1"/>
</dbReference>
<keyword evidence="1" id="KW-0808">Transferase</keyword>
<dbReference type="Gene3D" id="3.40.50.300">
    <property type="entry name" value="P-loop containing nucleotide triphosphate hydrolases"/>
    <property type="match status" value="1"/>
</dbReference>
<dbReference type="RefSeq" id="WP_043746295.1">
    <property type="nucleotide sequence ID" value="NZ_AQQX01000002.1"/>
</dbReference>
<dbReference type="SUPFAM" id="SSF48452">
    <property type="entry name" value="TPR-like"/>
    <property type="match status" value="1"/>
</dbReference>
<organism evidence="2 3">
    <name type="scientific">Pseudooceanicola atlanticus</name>
    <dbReference type="NCBI Taxonomy" id="1461694"/>
    <lineage>
        <taxon>Bacteria</taxon>
        <taxon>Pseudomonadati</taxon>
        <taxon>Pseudomonadota</taxon>
        <taxon>Alphaproteobacteria</taxon>
        <taxon>Rhodobacterales</taxon>
        <taxon>Paracoccaceae</taxon>
        <taxon>Pseudooceanicola</taxon>
    </lineage>
</organism>
<evidence type="ECO:0008006" key="4">
    <source>
        <dbReference type="Google" id="ProtNLM"/>
    </source>
</evidence>
<accession>A0A0A0EGL5</accession>
<dbReference type="STRING" id="1461694.ATO9_05295"/>
<dbReference type="PANTHER" id="PTHR12788:SF10">
    <property type="entry name" value="PROTEIN-TYROSINE SULFOTRANSFERASE"/>
    <property type="match status" value="1"/>
</dbReference>
<dbReference type="InterPro" id="IPR027417">
    <property type="entry name" value="P-loop_NTPase"/>
</dbReference>
<dbReference type="InterPro" id="IPR026634">
    <property type="entry name" value="TPST-like"/>
</dbReference>
<dbReference type="PANTHER" id="PTHR12788">
    <property type="entry name" value="PROTEIN-TYROSINE SULFOTRANSFERASE 2"/>
    <property type="match status" value="1"/>
</dbReference>
<comment type="caution">
    <text evidence="2">The sequence shown here is derived from an EMBL/GenBank/DDBJ whole genome shotgun (WGS) entry which is preliminary data.</text>
</comment>
<name>A0A0A0EGL5_9RHOB</name>
<dbReference type="InterPro" id="IPR011990">
    <property type="entry name" value="TPR-like_helical_dom_sf"/>
</dbReference>
<reference evidence="2 3" key="1">
    <citation type="journal article" date="2015" name="Antonie Van Leeuwenhoek">
        <title>Pseudooceanicola atlanticus gen. nov. sp. nov., isolated from surface seawater of the Atlantic Ocean and reclassification of Oceanicola batsensis, Oceanicola marinus, Oceanicola nitratireducens, Oceanicola nanhaiensis, Oceanicola antarcticus and Oceanicola flagellatus, as Pseudooceanicola batsensis comb. nov., Pseudooceanicola marinus comb. nov., Pseudooceanicola nitratireducens comb. nov., Pseudooceanicola nanhaiensis comb. nov., Pseudooceanicola antarcticus comb. nov., and Pseudooceanicola flagellatus comb. nov.</title>
        <authorList>
            <person name="Lai Q."/>
            <person name="Li G."/>
            <person name="Liu X."/>
            <person name="Du Y."/>
            <person name="Sun F."/>
            <person name="Shao Z."/>
        </authorList>
    </citation>
    <scope>NUCLEOTIDE SEQUENCE [LARGE SCALE GENOMIC DNA]</scope>
    <source>
        <strain evidence="2 3">22II-s11g</strain>
    </source>
</reference>
<dbReference type="EMBL" id="AQQX01000002">
    <property type="protein sequence ID" value="KGM49440.1"/>
    <property type="molecule type" value="Genomic_DNA"/>
</dbReference>
<dbReference type="eggNOG" id="COG0457">
    <property type="taxonomic scope" value="Bacteria"/>
</dbReference>
<evidence type="ECO:0000256" key="1">
    <source>
        <dbReference type="ARBA" id="ARBA00022679"/>
    </source>
</evidence>
<protein>
    <recommendedName>
        <fullName evidence="4">Sulfotransferase</fullName>
    </recommendedName>
</protein>